<dbReference type="InterPro" id="IPR009869">
    <property type="entry name" value="HSPRO1_N"/>
</dbReference>
<dbReference type="GO" id="GO:0006952">
    <property type="term" value="P:defense response"/>
    <property type="evidence" value="ECO:0007669"/>
    <property type="project" value="InterPro"/>
</dbReference>
<proteinExistence type="predicted"/>
<dbReference type="AlphaFoldDB" id="A0A9Q0K7W1"/>
<evidence type="ECO:0000313" key="3">
    <source>
        <dbReference type="Proteomes" id="UP001141806"/>
    </source>
</evidence>
<dbReference type="InterPro" id="IPR038759">
    <property type="entry name" value="HSPRO1/HSPRO2"/>
</dbReference>
<reference evidence="2" key="1">
    <citation type="journal article" date="2023" name="Plant J.">
        <title>The genome of the king protea, Protea cynaroides.</title>
        <authorList>
            <person name="Chang J."/>
            <person name="Duong T.A."/>
            <person name="Schoeman C."/>
            <person name="Ma X."/>
            <person name="Roodt D."/>
            <person name="Barker N."/>
            <person name="Li Z."/>
            <person name="Van de Peer Y."/>
            <person name="Mizrachi E."/>
        </authorList>
    </citation>
    <scope>NUCLEOTIDE SEQUENCE</scope>
    <source>
        <tissue evidence="2">Young leaves</tissue>
    </source>
</reference>
<comment type="caution">
    <text evidence="2">The sequence shown here is derived from an EMBL/GenBank/DDBJ whole genome shotgun (WGS) entry which is preliminary data.</text>
</comment>
<evidence type="ECO:0000313" key="2">
    <source>
        <dbReference type="EMBL" id="KAJ4965496.1"/>
    </source>
</evidence>
<organism evidence="2 3">
    <name type="scientific">Protea cynaroides</name>
    <dbReference type="NCBI Taxonomy" id="273540"/>
    <lineage>
        <taxon>Eukaryota</taxon>
        <taxon>Viridiplantae</taxon>
        <taxon>Streptophyta</taxon>
        <taxon>Embryophyta</taxon>
        <taxon>Tracheophyta</taxon>
        <taxon>Spermatophyta</taxon>
        <taxon>Magnoliopsida</taxon>
        <taxon>Proteales</taxon>
        <taxon>Proteaceae</taxon>
        <taxon>Protea</taxon>
    </lineage>
</organism>
<dbReference type="PANTHER" id="PTHR34795">
    <property type="entry name" value="NEMATODE RESISTANCE PROTEIN-LIKE HSPRO1"/>
    <property type="match status" value="1"/>
</dbReference>
<name>A0A9Q0K7W1_9MAGN</name>
<sequence>MPGSLCKSRQLFLLVYALQALEIMIRLISVVQANSRRYPNGFDLKHRLESLTSIEIEIEIELITLLFEEGEEVAETCGTVLIINISISNGVVARDGSSGEMWNLPASKPIES</sequence>
<accession>A0A9Q0K7W1</accession>
<protein>
    <recommendedName>
        <fullName evidence="1">Nematode resistance protein-like HSPRO1 N-terminal domain-containing protein</fullName>
    </recommendedName>
</protein>
<dbReference type="PANTHER" id="PTHR34795:SF1">
    <property type="entry name" value="NEMATODE RESISTANCE PROTEIN-LIKE HSPRO1"/>
    <property type="match status" value="1"/>
</dbReference>
<feature type="domain" description="Nematode resistance protein-like HSPRO1 N-terminal" evidence="1">
    <location>
        <begin position="14"/>
        <end position="98"/>
    </location>
</feature>
<dbReference type="EMBL" id="JAMYWD010000007">
    <property type="protein sequence ID" value="KAJ4965496.1"/>
    <property type="molecule type" value="Genomic_DNA"/>
</dbReference>
<gene>
    <name evidence="2" type="ORF">NE237_017345</name>
</gene>
<evidence type="ECO:0000259" key="1">
    <source>
        <dbReference type="Pfam" id="PF07231"/>
    </source>
</evidence>
<dbReference type="Proteomes" id="UP001141806">
    <property type="component" value="Unassembled WGS sequence"/>
</dbReference>
<keyword evidence="3" id="KW-1185">Reference proteome</keyword>
<dbReference type="Pfam" id="PF07231">
    <property type="entry name" value="Hs1pro-1_N"/>
    <property type="match status" value="1"/>
</dbReference>